<evidence type="ECO:0000259" key="9">
    <source>
        <dbReference type="Pfam" id="PF03639"/>
    </source>
</evidence>
<dbReference type="InterPro" id="IPR005200">
    <property type="entry name" value="Endo-beta-glucanase"/>
</dbReference>
<dbReference type="GO" id="GO:0042973">
    <property type="term" value="F:glucan endo-1,3-beta-D-glucosidase activity"/>
    <property type="evidence" value="ECO:0007669"/>
    <property type="project" value="UniProtKB-EC"/>
</dbReference>
<evidence type="ECO:0000256" key="6">
    <source>
        <dbReference type="ARBA" id="ARBA00023295"/>
    </source>
</evidence>
<gene>
    <name evidence="11" type="ORF">FEM48_Zijuj04G0066200</name>
</gene>
<evidence type="ECO:0000256" key="7">
    <source>
        <dbReference type="ARBA" id="ARBA00023316"/>
    </source>
</evidence>
<dbReference type="InterPro" id="IPR040451">
    <property type="entry name" value="GH81_N"/>
</dbReference>
<organism evidence="11 12">
    <name type="scientific">Ziziphus jujuba var. spinosa</name>
    <dbReference type="NCBI Taxonomy" id="714518"/>
    <lineage>
        <taxon>Eukaryota</taxon>
        <taxon>Viridiplantae</taxon>
        <taxon>Streptophyta</taxon>
        <taxon>Embryophyta</taxon>
        <taxon>Tracheophyta</taxon>
        <taxon>Spermatophyta</taxon>
        <taxon>Magnoliopsida</taxon>
        <taxon>eudicotyledons</taxon>
        <taxon>Gunneridae</taxon>
        <taxon>Pentapetalae</taxon>
        <taxon>rosids</taxon>
        <taxon>fabids</taxon>
        <taxon>Rosales</taxon>
        <taxon>Rhamnaceae</taxon>
        <taxon>Paliureae</taxon>
        <taxon>Ziziphus</taxon>
    </lineage>
</organism>
<dbReference type="GO" id="GO:0052861">
    <property type="term" value="F:endo-1,3(4)-beta-glucanase activity"/>
    <property type="evidence" value="ECO:0007669"/>
    <property type="project" value="InterPro"/>
</dbReference>
<dbReference type="Pfam" id="PF03639">
    <property type="entry name" value="Glyco_hydro_81"/>
    <property type="match status" value="1"/>
</dbReference>
<evidence type="ECO:0000259" key="10">
    <source>
        <dbReference type="Pfam" id="PF17652"/>
    </source>
</evidence>
<comment type="similarity">
    <text evidence="2">Belongs to the glycosyl hydrolase 81 family.</text>
</comment>
<dbReference type="Pfam" id="PF17652">
    <property type="entry name" value="Glyco_hydro81C"/>
    <property type="match status" value="1"/>
</dbReference>
<dbReference type="GO" id="GO:0071555">
    <property type="term" value="P:cell wall organization"/>
    <property type="evidence" value="ECO:0007669"/>
    <property type="project" value="UniProtKB-KW"/>
</dbReference>
<name>A0A978VID0_ZIZJJ</name>
<dbReference type="PROSITE" id="PS52008">
    <property type="entry name" value="GH81"/>
    <property type="match status" value="1"/>
</dbReference>
<reference evidence="11" key="1">
    <citation type="journal article" date="2021" name="Front. Plant Sci.">
        <title>Chromosome-Scale Genome Assembly for Chinese Sour Jujube and Insights Into Its Genome Evolution and Domestication Signature.</title>
        <authorList>
            <person name="Shen L.-Y."/>
            <person name="Luo H."/>
            <person name="Wang X.-L."/>
            <person name="Wang X.-M."/>
            <person name="Qiu X.-J."/>
            <person name="Liu H."/>
            <person name="Zhou S.-S."/>
            <person name="Jia K.-H."/>
            <person name="Nie S."/>
            <person name="Bao Y.-T."/>
            <person name="Zhang R.-G."/>
            <person name="Yun Q.-Z."/>
            <person name="Chai Y.-H."/>
            <person name="Lu J.-Y."/>
            <person name="Li Y."/>
            <person name="Zhao S.-W."/>
            <person name="Mao J.-F."/>
            <person name="Jia S.-G."/>
            <person name="Mao Y.-M."/>
        </authorList>
    </citation>
    <scope>NUCLEOTIDE SEQUENCE</scope>
    <source>
        <strain evidence="11">AT0</strain>
        <tissue evidence="11">Leaf</tissue>
    </source>
</reference>
<dbReference type="InterPro" id="IPR040720">
    <property type="entry name" value="GH81_C"/>
</dbReference>
<protein>
    <recommendedName>
        <fullName evidence="3">glucan endo-1,3-beta-D-glucosidase</fullName>
        <ecNumber evidence="3">3.2.1.39</ecNumber>
    </recommendedName>
</protein>
<keyword evidence="5" id="KW-0119">Carbohydrate metabolism</keyword>
<dbReference type="Gene3D" id="2.70.98.30">
    <property type="entry name" value="Golgi alpha-mannosidase II, domain 4"/>
    <property type="match status" value="1"/>
</dbReference>
<keyword evidence="4" id="KW-0378">Hydrolase</keyword>
<evidence type="ECO:0000256" key="8">
    <source>
        <dbReference type="ARBA" id="ARBA00023326"/>
    </source>
</evidence>
<dbReference type="AlphaFoldDB" id="A0A978VID0"/>
<evidence type="ECO:0000256" key="2">
    <source>
        <dbReference type="ARBA" id="ARBA00010730"/>
    </source>
</evidence>
<dbReference type="EC" id="3.2.1.39" evidence="3"/>
<dbReference type="PANTHER" id="PTHR31983:SF0">
    <property type="entry name" value="GLUCAN ENDO-1,3-BETA-D-GLUCOSIDASE 2"/>
    <property type="match status" value="1"/>
</dbReference>
<proteinExistence type="inferred from homology"/>
<sequence length="677" mass="76231">MSPPPPTPFLFPQVQSTVLPDPSLFFSSNLLSNPLPTNAFYQNFVIGNGDQPEYVHPYVVKSTNSSLSVSFPSFLLNASLIYYILVPDLTISASNNTNPDSQKSHIVSSYDDLSVTVDFPSSNLRFFLVRGSPYITFSVSDETQVSISTGNSILSIYSSNSRKKHTVKLKNNQTWLIYASSSVSFAHSSTKLVSDAFSGTIRIAIKPDSNSKHEKILDRFSNRYPVSGEAAFKKPFSLEYRWQKKGNGDLLMLAHPLHLRLISKDDRDVTILKDFKYKSIDGDLVGVVGDSWVLKTTPGPVTWHSINGIKEESHAEIISALRKDVGALNSTSMATTSSYFYGKLIARAARFALIAEEVSFPEVIPTVKKFLKDNIEPWLNGTFQGNGFLYEHKWGGIVTKMGAVDTAADFGFGIYNDHHFHLGYFIYSMAVLAKLDPAWGRKYRPQAYSLVGDYLNFGKQPNQTYPRVRNFDFYQLHSWAAGLTVFPSGRNQESTSEAINAYYAAALMGIAYRDTHLTAFASMVATLEILSAQTWWHVREGDKLYGEEFTKDNRVVGVLWSTKRDTALWFAPPEWRECRLGIQVLPLLPITEVVFPDVDYVKDLVNWTYPALKRDGVAEGWKGFLYAMEGIYDNDGALKNIRSLASHDDGNSLSNLLWWIHSRNKEGEKRKRCWFDH</sequence>
<comment type="catalytic activity">
    <reaction evidence="1">
        <text>Hydrolysis of (1-&gt;3)-beta-D-glucosidic linkages in (1-&gt;3)-beta-D-glucans.</text>
        <dbReference type="EC" id="3.2.1.39"/>
    </reaction>
</comment>
<accession>A0A978VID0</accession>
<feature type="domain" description="Glycosyl hydrolase family 81 C-terminal" evidence="10">
    <location>
        <begin position="309"/>
        <end position="659"/>
    </location>
</feature>
<dbReference type="GO" id="GO:0000272">
    <property type="term" value="P:polysaccharide catabolic process"/>
    <property type="evidence" value="ECO:0007669"/>
    <property type="project" value="UniProtKB-KW"/>
</dbReference>
<evidence type="ECO:0000256" key="4">
    <source>
        <dbReference type="ARBA" id="ARBA00022801"/>
    </source>
</evidence>
<dbReference type="SMR" id="A0A978VID0"/>
<dbReference type="Proteomes" id="UP000813462">
    <property type="component" value="Unassembled WGS sequence"/>
</dbReference>
<evidence type="ECO:0000313" key="11">
    <source>
        <dbReference type="EMBL" id="KAH7532849.1"/>
    </source>
</evidence>
<evidence type="ECO:0000313" key="12">
    <source>
        <dbReference type="Proteomes" id="UP000813462"/>
    </source>
</evidence>
<evidence type="ECO:0000256" key="5">
    <source>
        <dbReference type="ARBA" id="ARBA00023277"/>
    </source>
</evidence>
<evidence type="ECO:0000256" key="3">
    <source>
        <dbReference type="ARBA" id="ARBA00012780"/>
    </source>
</evidence>
<evidence type="ECO:0000256" key="1">
    <source>
        <dbReference type="ARBA" id="ARBA00000382"/>
    </source>
</evidence>
<dbReference type="OrthoDB" id="4473401at2759"/>
<feature type="domain" description="Glycosyl hydrolase family 81 N-terminal" evidence="9">
    <location>
        <begin position="31"/>
        <end position="302"/>
    </location>
</feature>
<dbReference type="EMBL" id="JAEACU010000004">
    <property type="protein sequence ID" value="KAH7532849.1"/>
    <property type="molecule type" value="Genomic_DNA"/>
</dbReference>
<dbReference type="PANTHER" id="PTHR31983">
    <property type="entry name" value="ENDO-1,3(4)-BETA-GLUCANASE 1"/>
    <property type="match status" value="1"/>
</dbReference>
<keyword evidence="6" id="KW-0326">Glycosidase</keyword>
<keyword evidence="8" id="KW-0624">Polysaccharide degradation</keyword>
<comment type="caution">
    <text evidence="11">The sequence shown here is derived from an EMBL/GenBank/DDBJ whole genome shotgun (WGS) entry which is preliminary data.</text>
</comment>
<keyword evidence="7" id="KW-0961">Cell wall biogenesis/degradation</keyword>